<dbReference type="PRINTS" id="PR00420">
    <property type="entry name" value="RNGMNOXGNASE"/>
</dbReference>
<feature type="domain" description="FAD-binding" evidence="4">
    <location>
        <begin position="7"/>
        <end position="339"/>
    </location>
</feature>
<evidence type="ECO:0000313" key="5">
    <source>
        <dbReference type="EMBL" id="KIX06145.1"/>
    </source>
</evidence>
<protein>
    <recommendedName>
        <fullName evidence="4">FAD-binding domain-containing protein</fullName>
    </recommendedName>
</protein>
<keyword evidence="3" id="KW-0560">Oxidoreductase</keyword>
<evidence type="ECO:0000256" key="2">
    <source>
        <dbReference type="ARBA" id="ARBA00022827"/>
    </source>
</evidence>
<organism evidence="5 6">
    <name type="scientific">Rhinocladiella mackenziei CBS 650.93</name>
    <dbReference type="NCBI Taxonomy" id="1442369"/>
    <lineage>
        <taxon>Eukaryota</taxon>
        <taxon>Fungi</taxon>
        <taxon>Dikarya</taxon>
        <taxon>Ascomycota</taxon>
        <taxon>Pezizomycotina</taxon>
        <taxon>Eurotiomycetes</taxon>
        <taxon>Chaetothyriomycetidae</taxon>
        <taxon>Chaetothyriales</taxon>
        <taxon>Herpotrichiellaceae</taxon>
        <taxon>Rhinocladiella</taxon>
    </lineage>
</organism>
<dbReference type="Gene3D" id="3.50.50.60">
    <property type="entry name" value="FAD/NAD(P)-binding domain"/>
    <property type="match status" value="1"/>
</dbReference>
<dbReference type="InterPro" id="IPR036188">
    <property type="entry name" value="FAD/NAD-bd_sf"/>
</dbReference>
<evidence type="ECO:0000256" key="1">
    <source>
        <dbReference type="ARBA" id="ARBA00022630"/>
    </source>
</evidence>
<dbReference type="STRING" id="1442369.A0A0D2JAK5"/>
<dbReference type="HOGENOM" id="CLU_009665_2_2_1"/>
<keyword evidence="2" id="KW-0274">FAD</keyword>
<sequence length="415" mass="47059">MSPKPWVIIVGAGPSGLLLGLLLAKRNIPVQIVELSNKLDEQPRATHYGTPAMYELRRAGVLEDLRTAGFLPAEVCWRKLDGTVLAGMEWRVVGDDPDRMVCLPLNCLGKILYDHISRQPSASISWDHKVVSIGQDEDKAWIKVETAQGEKTLEASYIVGCDGANSQVRRSLFGDKEFPGKTWDEQIVATNTYYDFSRFGWKDANFIIHPEHWYMAARIGKDGLYRVTYGELPGLTHEELRERQPWKFKTMLPGNPEPDQYRIVNFSPYRVHQRLAPSMRVGRFCLAADAAHLCNPFGGLGLTSGIVDVGNLYDCLAGIYESVADDSILDKYSEIRRQKYHEIINPISSDNIVRLFGQDPDTALEEDEFLKMCKRAETDEDFAREMQNEANALKHDFTQYYRKPAIPEKLKSRGI</sequence>
<proteinExistence type="predicted"/>
<dbReference type="GO" id="GO:0019622">
    <property type="term" value="P:3-(3-hydroxy)phenylpropionate catabolic process"/>
    <property type="evidence" value="ECO:0007669"/>
    <property type="project" value="TreeGrafter"/>
</dbReference>
<dbReference type="SUPFAM" id="SSF51905">
    <property type="entry name" value="FAD/NAD(P)-binding domain"/>
    <property type="match status" value="1"/>
</dbReference>
<dbReference type="EMBL" id="KN847477">
    <property type="protein sequence ID" value="KIX06145.1"/>
    <property type="molecule type" value="Genomic_DNA"/>
</dbReference>
<dbReference type="GO" id="GO:0008688">
    <property type="term" value="F:3-(3-hydroxyphenyl)propionate hydroxylase activity"/>
    <property type="evidence" value="ECO:0007669"/>
    <property type="project" value="TreeGrafter"/>
</dbReference>
<dbReference type="GeneID" id="25292190"/>
<dbReference type="VEuPathDB" id="FungiDB:Z518_04119"/>
<gene>
    <name evidence="5" type="ORF">Z518_04119</name>
</gene>
<accession>A0A0D2JAK5</accession>
<keyword evidence="6" id="KW-1185">Reference proteome</keyword>
<name>A0A0D2JAK5_9EURO</name>
<dbReference type="PANTHER" id="PTHR43476:SF3">
    <property type="entry name" value="FAD-BINDING MONOOXYGENASE"/>
    <property type="match status" value="1"/>
</dbReference>
<dbReference type="AlphaFoldDB" id="A0A0D2JAK5"/>
<dbReference type="InterPro" id="IPR050631">
    <property type="entry name" value="PheA/TfdB_FAD_monoxygenase"/>
</dbReference>
<dbReference type="Gene3D" id="3.30.70.2450">
    <property type="match status" value="1"/>
</dbReference>
<dbReference type="RefSeq" id="XP_013273281.1">
    <property type="nucleotide sequence ID" value="XM_013417827.1"/>
</dbReference>
<dbReference type="GO" id="GO:0071949">
    <property type="term" value="F:FAD binding"/>
    <property type="evidence" value="ECO:0007669"/>
    <property type="project" value="InterPro"/>
</dbReference>
<evidence type="ECO:0000256" key="3">
    <source>
        <dbReference type="ARBA" id="ARBA00023002"/>
    </source>
</evidence>
<evidence type="ECO:0000313" key="6">
    <source>
        <dbReference type="Proteomes" id="UP000053617"/>
    </source>
</evidence>
<reference evidence="5 6" key="1">
    <citation type="submission" date="2015-01" db="EMBL/GenBank/DDBJ databases">
        <title>The Genome Sequence of Rhinocladiella mackenzie CBS 650.93.</title>
        <authorList>
            <consortium name="The Broad Institute Genomics Platform"/>
            <person name="Cuomo C."/>
            <person name="de Hoog S."/>
            <person name="Gorbushina A."/>
            <person name="Stielow B."/>
            <person name="Teixiera M."/>
            <person name="Abouelleil A."/>
            <person name="Chapman S.B."/>
            <person name="Priest M."/>
            <person name="Young S.K."/>
            <person name="Wortman J."/>
            <person name="Nusbaum C."/>
            <person name="Birren B."/>
        </authorList>
    </citation>
    <scope>NUCLEOTIDE SEQUENCE [LARGE SCALE GENOMIC DNA]</scope>
    <source>
        <strain evidence="5 6">CBS 650.93</strain>
    </source>
</reference>
<dbReference type="Proteomes" id="UP000053617">
    <property type="component" value="Unassembled WGS sequence"/>
</dbReference>
<dbReference type="Pfam" id="PF01494">
    <property type="entry name" value="FAD_binding_3"/>
    <property type="match status" value="1"/>
</dbReference>
<keyword evidence="1" id="KW-0285">Flavoprotein</keyword>
<dbReference type="OrthoDB" id="10016252at2759"/>
<dbReference type="PANTHER" id="PTHR43476">
    <property type="entry name" value="3-(3-HYDROXY-PHENYL)PROPIONATE/3-HYDROXYCINNAMIC ACID HYDROXYLASE"/>
    <property type="match status" value="1"/>
</dbReference>
<evidence type="ECO:0000259" key="4">
    <source>
        <dbReference type="Pfam" id="PF01494"/>
    </source>
</evidence>
<dbReference type="InterPro" id="IPR002938">
    <property type="entry name" value="FAD-bd"/>
</dbReference>